<evidence type="ECO:0000313" key="3">
    <source>
        <dbReference type="Proteomes" id="UP000807115"/>
    </source>
</evidence>
<sequence length="305" mass="32712">MGGDNASAGSAFPFQGVGLGSAGPSTRPCSPSGSTPTPWSPSATACCSASVLERDAQPPVSMVLVSVGSEYFMTEEQLVVEGWAPRRTTTPWSPGAGWWWKGGRRSAASWRTRPAARSCRTAGGALCWSRWRWRCSCTSTKRWVPTWPRSWAPPCACRRSSSGSSGPRTWRARCTGPCAGRRPCAQAPCRRAARGGGAERRGRRAGGRARPAHGAALRQGTAASGRAQLNFRCVALLLCFSFKVRLLVTQTGRRRQLGSVSSAVDALSPPVADSGLPSVKLCECVTVSRERMDKEEGQNRKRNKT</sequence>
<dbReference type="EMBL" id="CM027683">
    <property type="protein sequence ID" value="KAG0532665.1"/>
    <property type="molecule type" value="Genomic_DNA"/>
</dbReference>
<reference evidence="2" key="2">
    <citation type="submission" date="2020-10" db="EMBL/GenBank/DDBJ databases">
        <authorList>
            <person name="Cooper E.A."/>
            <person name="Brenton Z.W."/>
            <person name="Flinn B.S."/>
            <person name="Jenkins J."/>
            <person name="Shu S."/>
            <person name="Flowers D."/>
            <person name="Luo F."/>
            <person name="Wang Y."/>
            <person name="Xia P."/>
            <person name="Barry K."/>
            <person name="Daum C."/>
            <person name="Lipzen A."/>
            <person name="Yoshinaga Y."/>
            <person name="Schmutz J."/>
            <person name="Saski C."/>
            <person name="Vermerris W."/>
            <person name="Kresovich S."/>
        </authorList>
    </citation>
    <scope>NUCLEOTIDE SEQUENCE</scope>
</reference>
<feature type="region of interest" description="Disordered" evidence="1">
    <location>
        <begin position="195"/>
        <end position="221"/>
    </location>
</feature>
<dbReference type="Proteomes" id="UP000807115">
    <property type="component" value="Chromosome 4"/>
</dbReference>
<accession>A0A921R5U2</accession>
<name>A0A921R5U2_SORBI</name>
<evidence type="ECO:0000313" key="2">
    <source>
        <dbReference type="EMBL" id="KAG0532665.1"/>
    </source>
</evidence>
<protein>
    <submittedName>
        <fullName evidence="2">Uncharacterized protein</fullName>
    </submittedName>
</protein>
<proteinExistence type="predicted"/>
<comment type="caution">
    <text evidence="2">The sequence shown here is derived from an EMBL/GenBank/DDBJ whole genome shotgun (WGS) entry which is preliminary data.</text>
</comment>
<reference evidence="2" key="1">
    <citation type="journal article" date="2019" name="BMC Genomics">
        <title>A new reference genome for Sorghum bicolor reveals high levels of sequence similarity between sweet and grain genotypes: implications for the genetics of sugar metabolism.</title>
        <authorList>
            <person name="Cooper E.A."/>
            <person name="Brenton Z.W."/>
            <person name="Flinn B.S."/>
            <person name="Jenkins J."/>
            <person name="Shu S."/>
            <person name="Flowers D."/>
            <person name="Luo F."/>
            <person name="Wang Y."/>
            <person name="Xia P."/>
            <person name="Barry K."/>
            <person name="Daum C."/>
            <person name="Lipzen A."/>
            <person name="Yoshinaga Y."/>
            <person name="Schmutz J."/>
            <person name="Saski C."/>
            <person name="Vermerris W."/>
            <person name="Kresovich S."/>
        </authorList>
    </citation>
    <scope>NUCLEOTIDE SEQUENCE</scope>
</reference>
<evidence type="ECO:0000256" key="1">
    <source>
        <dbReference type="SAM" id="MobiDB-lite"/>
    </source>
</evidence>
<organism evidence="2 3">
    <name type="scientific">Sorghum bicolor</name>
    <name type="common">Sorghum</name>
    <name type="synonym">Sorghum vulgare</name>
    <dbReference type="NCBI Taxonomy" id="4558"/>
    <lineage>
        <taxon>Eukaryota</taxon>
        <taxon>Viridiplantae</taxon>
        <taxon>Streptophyta</taxon>
        <taxon>Embryophyta</taxon>
        <taxon>Tracheophyta</taxon>
        <taxon>Spermatophyta</taxon>
        <taxon>Magnoliopsida</taxon>
        <taxon>Liliopsida</taxon>
        <taxon>Poales</taxon>
        <taxon>Poaceae</taxon>
        <taxon>PACMAD clade</taxon>
        <taxon>Panicoideae</taxon>
        <taxon>Andropogonodae</taxon>
        <taxon>Andropogoneae</taxon>
        <taxon>Sorghinae</taxon>
        <taxon>Sorghum</taxon>
    </lineage>
</organism>
<gene>
    <name evidence="2" type="ORF">BDA96_04G126900</name>
</gene>
<dbReference type="AlphaFoldDB" id="A0A921R5U2"/>
<feature type="compositionally biased region" description="Basic residues" evidence="1">
    <location>
        <begin position="201"/>
        <end position="211"/>
    </location>
</feature>